<dbReference type="InterPro" id="IPR043129">
    <property type="entry name" value="ATPase_NBD"/>
</dbReference>
<reference evidence="6 7" key="1">
    <citation type="submission" date="2024-01" db="EMBL/GenBank/DDBJ databases">
        <title>Multi-omics insights into the function and evolution of sodium benzoate biodegradation pathways in Benzoatithermus flavus gen. nov., sp. nov. from hot spring.</title>
        <authorList>
            <person name="Hu C.-J."/>
            <person name="Li W.-J."/>
        </authorList>
    </citation>
    <scope>NUCLEOTIDE SEQUENCE [LARGE SCALE GENOMIC DNA]</scope>
    <source>
        <strain evidence="6 7">SYSU G07066</strain>
    </source>
</reference>
<keyword evidence="7" id="KW-1185">Reference proteome</keyword>
<dbReference type="InterPro" id="IPR018484">
    <property type="entry name" value="FGGY_N"/>
</dbReference>
<dbReference type="CDD" id="cd07779">
    <property type="entry name" value="ASKHA_NBD_FGGY_YgcE-like"/>
    <property type="match status" value="1"/>
</dbReference>
<dbReference type="InterPro" id="IPR000577">
    <property type="entry name" value="Carb_kinase_FGGY"/>
</dbReference>
<dbReference type="SUPFAM" id="SSF53067">
    <property type="entry name" value="Actin-like ATPase domain"/>
    <property type="match status" value="2"/>
</dbReference>
<comment type="caution">
    <text evidence="6">The sequence shown here is derived from an EMBL/GenBank/DDBJ whole genome shotgun (WGS) entry which is preliminary data.</text>
</comment>
<accession>A0ABU8XT66</accession>
<evidence type="ECO:0000256" key="2">
    <source>
        <dbReference type="ARBA" id="ARBA00022679"/>
    </source>
</evidence>
<dbReference type="GO" id="GO:0016301">
    <property type="term" value="F:kinase activity"/>
    <property type="evidence" value="ECO:0007669"/>
    <property type="project" value="UniProtKB-KW"/>
</dbReference>
<dbReference type="Pfam" id="PF00370">
    <property type="entry name" value="FGGY_N"/>
    <property type="match status" value="1"/>
</dbReference>
<evidence type="ECO:0000256" key="1">
    <source>
        <dbReference type="ARBA" id="ARBA00009156"/>
    </source>
</evidence>
<dbReference type="Gene3D" id="3.30.420.40">
    <property type="match status" value="2"/>
</dbReference>
<evidence type="ECO:0000256" key="3">
    <source>
        <dbReference type="ARBA" id="ARBA00022777"/>
    </source>
</evidence>
<proteinExistence type="inferred from homology"/>
<dbReference type="PANTHER" id="PTHR43095">
    <property type="entry name" value="SUGAR KINASE"/>
    <property type="match status" value="1"/>
</dbReference>
<dbReference type="InterPro" id="IPR050406">
    <property type="entry name" value="FGGY_Carb_Kinase"/>
</dbReference>
<dbReference type="Pfam" id="PF02782">
    <property type="entry name" value="FGGY_C"/>
    <property type="match status" value="1"/>
</dbReference>
<dbReference type="RefSeq" id="WP_418159956.1">
    <property type="nucleotide sequence ID" value="NZ_JBBLZC010000012.1"/>
</dbReference>
<dbReference type="Proteomes" id="UP001375743">
    <property type="component" value="Unassembled WGS sequence"/>
</dbReference>
<name>A0ABU8XT66_9PROT</name>
<dbReference type="InterPro" id="IPR018485">
    <property type="entry name" value="FGGY_C"/>
</dbReference>
<organism evidence="6 7">
    <name type="scientific">Benzoatithermus flavus</name>
    <dbReference type="NCBI Taxonomy" id="3108223"/>
    <lineage>
        <taxon>Bacteria</taxon>
        <taxon>Pseudomonadati</taxon>
        <taxon>Pseudomonadota</taxon>
        <taxon>Alphaproteobacteria</taxon>
        <taxon>Geminicoccales</taxon>
        <taxon>Geminicoccaceae</taxon>
        <taxon>Benzoatithermus</taxon>
    </lineage>
</organism>
<evidence type="ECO:0000313" key="7">
    <source>
        <dbReference type="Proteomes" id="UP001375743"/>
    </source>
</evidence>
<gene>
    <name evidence="6" type="ORF">U1T56_13170</name>
</gene>
<feature type="domain" description="Carbohydrate kinase FGGY N-terminal" evidence="4">
    <location>
        <begin position="4"/>
        <end position="245"/>
    </location>
</feature>
<comment type="similarity">
    <text evidence="1">Belongs to the FGGY kinase family.</text>
</comment>
<keyword evidence="3 6" id="KW-0418">Kinase</keyword>
<evidence type="ECO:0000259" key="4">
    <source>
        <dbReference type="Pfam" id="PF00370"/>
    </source>
</evidence>
<sequence>MDLVVGIDSSTTSTKAIAWDGQGRMVAEGRAAVPMQNLGRGHLEQSVEDWWRALQEALADLFRQVDPVRVAALAVSNQRETVGFLDADGNELRPAILWLDDRCRPDIELFCRKLGRDRFLAITGKTPDPTPAVFSLHWLMRCEPEHWRKLAHAVDVLGYLGWRLTGERVTSWGSADPHGVLDLPAKRYSPEILAALGLEEERFFPPVRPGSIIGEVTPEAAAATGLRPGTLVVAGGGDGQAAGLGTATLGGGRAYLNLGTAAVSGVWGEAFATSPAFRTLTSLSGEGYIYEICLRTGAFLIDWSVGRLFGIDPKAEPGIYDRLEAEAAAVPPGADGLLLLPYWSGSMTPFWDPDARGAVVGFGTGHARGHYWRALLEGIALDLAMGYAAIEEATGEPIQELLTIGGAAKSSLMRRIVADATGKAIRISSTIEASCLGAGMLAATGAGWYRTAAEAARAMQGEVLTTVEPDPSRTPIYRELLDVYRDLYPALRDSFARLAGFCSRQDG</sequence>
<protein>
    <submittedName>
        <fullName evidence="6">FGGY family carbohydrate kinase</fullName>
    </submittedName>
</protein>
<feature type="domain" description="Carbohydrate kinase FGGY C-terminal" evidence="5">
    <location>
        <begin position="320"/>
        <end position="444"/>
    </location>
</feature>
<keyword evidence="2" id="KW-0808">Transferase</keyword>
<dbReference type="EMBL" id="JBBLZC010000012">
    <property type="protein sequence ID" value="MEK0084109.1"/>
    <property type="molecule type" value="Genomic_DNA"/>
</dbReference>
<dbReference type="PANTHER" id="PTHR43095:SF5">
    <property type="entry name" value="XYLULOSE KINASE"/>
    <property type="match status" value="1"/>
</dbReference>
<evidence type="ECO:0000313" key="6">
    <source>
        <dbReference type="EMBL" id="MEK0084109.1"/>
    </source>
</evidence>
<evidence type="ECO:0000259" key="5">
    <source>
        <dbReference type="Pfam" id="PF02782"/>
    </source>
</evidence>
<dbReference type="PIRSF" id="PIRSF000538">
    <property type="entry name" value="GlpK"/>
    <property type="match status" value="1"/>
</dbReference>